<comment type="caution">
    <text evidence="3">The sequence shown here is derived from an EMBL/GenBank/DDBJ whole genome shotgun (WGS) entry which is preliminary data.</text>
</comment>
<dbReference type="PANTHER" id="PTHR43639">
    <property type="entry name" value="OXIDOREDUCTASE, SHORT-CHAIN DEHYDROGENASE/REDUCTASE FAMILY (AFU_ORTHOLOGUE AFUA_5G02870)"/>
    <property type="match status" value="1"/>
</dbReference>
<dbReference type="InterPro" id="IPR020904">
    <property type="entry name" value="Sc_DH/Rdtase_CS"/>
</dbReference>
<gene>
    <name evidence="3" type="ORF">OMO38_04415</name>
</gene>
<dbReference type="InterPro" id="IPR002347">
    <property type="entry name" value="SDR_fam"/>
</dbReference>
<evidence type="ECO:0000256" key="1">
    <source>
        <dbReference type="ARBA" id="ARBA00006484"/>
    </source>
</evidence>
<keyword evidence="4" id="KW-1185">Reference proteome</keyword>
<evidence type="ECO:0000256" key="2">
    <source>
        <dbReference type="ARBA" id="ARBA00023002"/>
    </source>
</evidence>
<dbReference type="Gene3D" id="3.40.50.720">
    <property type="entry name" value="NAD(P)-binding Rossmann-like Domain"/>
    <property type="match status" value="1"/>
</dbReference>
<dbReference type="InterPro" id="IPR036291">
    <property type="entry name" value="NAD(P)-bd_dom_sf"/>
</dbReference>
<dbReference type="PROSITE" id="PS00061">
    <property type="entry name" value="ADH_SHORT"/>
    <property type="match status" value="1"/>
</dbReference>
<organism evidence="3 4">
    <name type="scientific">Chryseobacterium kimseyorum</name>
    <dbReference type="NCBI Taxonomy" id="2984028"/>
    <lineage>
        <taxon>Bacteria</taxon>
        <taxon>Pseudomonadati</taxon>
        <taxon>Bacteroidota</taxon>
        <taxon>Flavobacteriia</taxon>
        <taxon>Flavobacteriales</taxon>
        <taxon>Weeksellaceae</taxon>
        <taxon>Chryseobacterium group</taxon>
        <taxon>Chryseobacterium</taxon>
    </lineage>
</organism>
<dbReference type="NCBIfam" id="NF005559">
    <property type="entry name" value="PRK07231.1"/>
    <property type="match status" value="1"/>
</dbReference>
<name>A0ABT3HVE7_9FLAO</name>
<sequence>MSKLKNKVAVITGASKGIGASIAKYFAAEGAKVVVNYASSKEDANKVVDDIIKNGGKAIAVQGDVSNEADVIRIFEETKKAFSTLDILVNNAGIYNYEPIEQVSAETFHQQFNINVLGSIFTIQSALKLFGDKGGNIINISSGVSRSPLATGSVYSATKSALDAFTIALSKEFSGRNIRINSILPGVVETEGSRSAGFIGSEFETKLLSTTPLGRTGQPEDIAKVAVFLASDDAGWITGEQIAVSGGIYGL</sequence>
<dbReference type="Pfam" id="PF13561">
    <property type="entry name" value="adh_short_C2"/>
    <property type="match status" value="1"/>
</dbReference>
<keyword evidence="2 3" id="KW-0560">Oxidoreductase</keyword>
<dbReference type="SUPFAM" id="SSF51735">
    <property type="entry name" value="NAD(P)-binding Rossmann-fold domains"/>
    <property type="match status" value="1"/>
</dbReference>
<dbReference type="PRINTS" id="PR00080">
    <property type="entry name" value="SDRFAMILY"/>
</dbReference>
<dbReference type="GO" id="GO:0047936">
    <property type="term" value="F:glucose 1-dehydrogenase [NAD(P)+] activity"/>
    <property type="evidence" value="ECO:0007669"/>
    <property type="project" value="UniProtKB-EC"/>
</dbReference>
<evidence type="ECO:0000313" key="3">
    <source>
        <dbReference type="EMBL" id="MCW3167766.1"/>
    </source>
</evidence>
<comment type="similarity">
    <text evidence="1">Belongs to the short-chain dehydrogenases/reductases (SDR) family.</text>
</comment>
<reference evidence="3" key="1">
    <citation type="submission" date="2022-10" db="EMBL/GenBank/DDBJ databases">
        <title>Chryseobacterium babae sp. nov. isolated from the gut of the beetle Oryctes rhinoceros, and Chryseobacterium kimseyorum sp. nov., isolated from a stick insect rearing cage.</title>
        <authorList>
            <person name="Shelomi M."/>
            <person name="Han C.-J."/>
            <person name="Chen W.-M."/>
            <person name="Chen H.-K."/>
            <person name="Liaw S.-J."/>
            <person name="Muhle E."/>
            <person name="Clermont D."/>
        </authorList>
    </citation>
    <scope>NUCLEOTIDE SEQUENCE</scope>
    <source>
        <strain evidence="3">09-1422</strain>
    </source>
</reference>
<dbReference type="Proteomes" id="UP001163731">
    <property type="component" value="Unassembled WGS sequence"/>
</dbReference>
<dbReference type="EMBL" id="JAPDHW010000002">
    <property type="protein sequence ID" value="MCW3167766.1"/>
    <property type="molecule type" value="Genomic_DNA"/>
</dbReference>
<dbReference type="PANTHER" id="PTHR43639:SF1">
    <property type="entry name" value="SHORT-CHAIN DEHYDROGENASE_REDUCTASE FAMILY PROTEIN"/>
    <property type="match status" value="1"/>
</dbReference>
<dbReference type="RefSeq" id="WP_264749005.1">
    <property type="nucleotide sequence ID" value="NZ_JAPDHW010000002.1"/>
</dbReference>
<accession>A0ABT3HVE7</accession>
<protein>
    <submittedName>
        <fullName evidence="3">Glucose 1-dehydrogenase</fullName>
        <ecNumber evidence="3">1.1.1.47</ecNumber>
    </submittedName>
</protein>
<dbReference type="EC" id="1.1.1.47" evidence="3"/>
<dbReference type="PRINTS" id="PR00081">
    <property type="entry name" value="GDHRDH"/>
</dbReference>
<proteinExistence type="inferred from homology"/>
<evidence type="ECO:0000313" key="4">
    <source>
        <dbReference type="Proteomes" id="UP001163731"/>
    </source>
</evidence>